<evidence type="ECO:0000313" key="1">
    <source>
        <dbReference type="EMBL" id="KAK9865256.1"/>
    </source>
</evidence>
<gene>
    <name evidence="1" type="ORF">WJX84_011806</name>
</gene>
<dbReference type="Proteomes" id="UP001485043">
    <property type="component" value="Unassembled WGS sequence"/>
</dbReference>
<accession>A0AAW1T695</accession>
<dbReference type="Pfam" id="PF20102">
    <property type="entry name" value="DUF6492"/>
    <property type="match status" value="1"/>
</dbReference>
<proteinExistence type="predicted"/>
<dbReference type="InterPro" id="IPR045499">
    <property type="entry name" value="DUF6492"/>
</dbReference>
<keyword evidence="2" id="KW-1185">Reference proteome</keyword>
<dbReference type="EMBL" id="JALJOV010000266">
    <property type="protein sequence ID" value="KAK9865256.1"/>
    <property type="molecule type" value="Genomic_DNA"/>
</dbReference>
<dbReference type="AlphaFoldDB" id="A0AAW1T695"/>
<organism evidence="1 2">
    <name type="scientific">Apatococcus fuscideae</name>
    <dbReference type="NCBI Taxonomy" id="2026836"/>
    <lineage>
        <taxon>Eukaryota</taxon>
        <taxon>Viridiplantae</taxon>
        <taxon>Chlorophyta</taxon>
        <taxon>core chlorophytes</taxon>
        <taxon>Trebouxiophyceae</taxon>
        <taxon>Chlorellales</taxon>
        <taxon>Chlorellaceae</taxon>
        <taxon>Apatococcus</taxon>
    </lineage>
</organism>
<comment type="caution">
    <text evidence="1">The sequence shown here is derived from an EMBL/GenBank/DDBJ whole genome shotgun (WGS) entry which is preliminary data.</text>
</comment>
<evidence type="ECO:0000313" key="2">
    <source>
        <dbReference type="Proteomes" id="UP001485043"/>
    </source>
</evidence>
<reference evidence="1 2" key="1">
    <citation type="journal article" date="2024" name="Nat. Commun.">
        <title>Phylogenomics reveals the evolutionary origins of lichenization in chlorophyte algae.</title>
        <authorList>
            <person name="Puginier C."/>
            <person name="Libourel C."/>
            <person name="Otte J."/>
            <person name="Skaloud P."/>
            <person name="Haon M."/>
            <person name="Grisel S."/>
            <person name="Petersen M."/>
            <person name="Berrin J.G."/>
            <person name="Delaux P.M."/>
            <person name="Dal Grande F."/>
            <person name="Keller J."/>
        </authorList>
    </citation>
    <scope>NUCLEOTIDE SEQUENCE [LARGE SCALE GENOMIC DNA]</scope>
    <source>
        <strain evidence="1 2">SAG 2523</strain>
    </source>
</reference>
<name>A0AAW1T695_9CHLO</name>
<sequence length="472" mass="52580">MYGFLKTLGRTCTLVAGLCLAQLILPVACWWKYEDAAWQSHFVPVASTHLQSPKPEAKHFVDPDADLLSVLLAFRPSALETGNARNQLRLFSRFFEMDTLKEWIVVTPAAHLEETRSFFQKQIPAELTNLPASLFHVLTDGDCVPEFDPKSSHFRDPSIAGYGYDKWVRQQVVKLGCAKHISTSFFIVIDADMFAVHPFKASDVFHHLPCDDHVAVCDLDGQIGFRSKNDVELTGYDLAGVPRPWHQDWWAASADLMELNITMDWPVVPGVTPQTLSTHVAVQLGIYLEGRFGVSSWTGFLLDRGVAQAARNAAEGRSTTDPPAWTEYTLYFLFARHAQLFDQYHQEGTVLQWRSGRAAGSSSGARHLLLKYASIMTCDSLPKQLGDLRRSSMSCMCVGSPQTATAIATSCSSQRSSEAKPQFRLRITEESDEFKPFSAATAGISNKMWHSLYVMPPAQHCNRTPEASRSNA</sequence>
<protein>
    <submittedName>
        <fullName evidence="1">Uncharacterized protein</fullName>
    </submittedName>
</protein>